<protein>
    <submittedName>
        <fullName evidence="2">Uncharacterized protein</fullName>
    </submittedName>
</protein>
<feature type="chain" id="PRO_5026663944" evidence="1">
    <location>
        <begin position="22"/>
        <end position="290"/>
    </location>
</feature>
<organism evidence="2 3">
    <name type="scientific">Cytophaga hutchinsonii (strain ATCC 33406 / DSM 1761 / CIP 103989 / NBRC 15051 / NCIMB 9469 / D465)</name>
    <dbReference type="NCBI Taxonomy" id="269798"/>
    <lineage>
        <taxon>Bacteria</taxon>
        <taxon>Pseudomonadati</taxon>
        <taxon>Bacteroidota</taxon>
        <taxon>Cytophagia</taxon>
        <taxon>Cytophagales</taxon>
        <taxon>Cytophagaceae</taxon>
        <taxon>Cytophaga</taxon>
    </lineage>
</organism>
<evidence type="ECO:0000313" key="3">
    <source>
        <dbReference type="Proteomes" id="UP000001822"/>
    </source>
</evidence>
<dbReference type="KEGG" id="chu:CHU_1790"/>
<reference evidence="2 3" key="1">
    <citation type="journal article" date="2007" name="Appl. Environ. Microbiol.">
        <title>Genome sequence of the cellulolytic gliding bacterium Cytophaga hutchinsonii.</title>
        <authorList>
            <person name="Xie G."/>
            <person name="Bruce D.C."/>
            <person name="Challacombe J.F."/>
            <person name="Chertkov O."/>
            <person name="Detter J.C."/>
            <person name="Gilna P."/>
            <person name="Han C.S."/>
            <person name="Lucas S."/>
            <person name="Misra M."/>
            <person name="Myers G.L."/>
            <person name="Richardson P."/>
            <person name="Tapia R."/>
            <person name="Thayer N."/>
            <person name="Thompson L.S."/>
            <person name="Brettin T.S."/>
            <person name="Henrissat B."/>
            <person name="Wilson D.B."/>
            <person name="McBride M.J."/>
        </authorList>
    </citation>
    <scope>NUCLEOTIDE SEQUENCE [LARGE SCALE GENOMIC DNA]</scope>
    <source>
        <strain evidence="3">ATCC 33406 / DSM 1761 / CIP 103989 / NBRC 15051 / NCIMB 9469 / D465</strain>
    </source>
</reference>
<sequence length="290" mass="31897">MRNICCACAILVQVLSFTVTAQTVLQPGDVAVIGYNFKDPDQFSFIFLREVEAGTILRITDCGYDATLSAFRVGEGLLTYTVPAGGLKAGSVVTYPDDAGFVSQGISGFFGLTVDGDQLIFFQGTFVTPAFIYALHVMTESWAEAIVNNNTTALPPGLTDGVTAHSFSKIVNSRLNCTGVAIEPSLFLTQAADETRWERSNADRVSLPDITCDYSLLTLKHSATETLFDFHRKILSDSNYKEIVVYTADGNLYFSTQSLDDALNAIIREKMYIFKVCYPDRLEVVKVIRH</sequence>
<keyword evidence="1" id="KW-0732">Signal</keyword>
<feature type="signal peptide" evidence="1">
    <location>
        <begin position="1"/>
        <end position="21"/>
    </location>
</feature>
<gene>
    <name evidence="2" type="ordered locus">CHU_1790</name>
</gene>
<dbReference type="EMBL" id="CP000383">
    <property type="protein sequence ID" value="ABG59057.1"/>
    <property type="molecule type" value="Genomic_DNA"/>
</dbReference>
<dbReference type="Proteomes" id="UP000001822">
    <property type="component" value="Chromosome"/>
</dbReference>
<accession>A0A6N4SRT5</accession>
<proteinExistence type="predicted"/>
<name>A0A6N4SRT5_CYTH3</name>
<dbReference type="OrthoDB" id="931876at2"/>
<evidence type="ECO:0000256" key="1">
    <source>
        <dbReference type="SAM" id="SignalP"/>
    </source>
</evidence>
<evidence type="ECO:0000313" key="2">
    <source>
        <dbReference type="EMBL" id="ABG59057.1"/>
    </source>
</evidence>
<dbReference type="RefSeq" id="WP_011585174.1">
    <property type="nucleotide sequence ID" value="NC_008255.1"/>
</dbReference>
<dbReference type="AlphaFoldDB" id="A0A6N4SRT5"/>
<keyword evidence="3" id="KW-1185">Reference proteome</keyword>